<protein>
    <recommendedName>
        <fullName evidence="2">Sfi1 spindle body domain-containing protein</fullName>
    </recommendedName>
</protein>
<feature type="compositionally biased region" description="Polar residues" evidence="1">
    <location>
        <begin position="145"/>
        <end position="164"/>
    </location>
</feature>
<feature type="domain" description="Sfi1 spindle body" evidence="2">
    <location>
        <begin position="395"/>
        <end position="664"/>
    </location>
</feature>
<feature type="region of interest" description="Disordered" evidence="1">
    <location>
        <begin position="110"/>
        <end position="129"/>
    </location>
</feature>
<dbReference type="EMBL" id="AACS02000002">
    <property type="protein sequence ID" value="EAU88597.2"/>
    <property type="molecule type" value="Genomic_DNA"/>
</dbReference>
<feature type="compositionally biased region" description="Polar residues" evidence="1">
    <location>
        <begin position="187"/>
        <end position="204"/>
    </location>
</feature>
<dbReference type="InterPro" id="IPR013665">
    <property type="entry name" value="Sfi1_dom"/>
</dbReference>
<feature type="region of interest" description="Disordered" evidence="1">
    <location>
        <begin position="145"/>
        <end position="249"/>
    </location>
</feature>
<dbReference type="HOGENOM" id="CLU_012263_0_0_1"/>
<evidence type="ECO:0000313" key="4">
    <source>
        <dbReference type="Proteomes" id="UP000001861"/>
    </source>
</evidence>
<feature type="compositionally biased region" description="Polar residues" evidence="1">
    <location>
        <begin position="120"/>
        <end position="129"/>
    </location>
</feature>
<dbReference type="STRING" id="240176.A8NFM6"/>
<evidence type="ECO:0000256" key="1">
    <source>
        <dbReference type="SAM" id="MobiDB-lite"/>
    </source>
</evidence>
<dbReference type="Proteomes" id="UP000001861">
    <property type="component" value="Unassembled WGS sequence"/>
</dbReference>
<comment type="caution">
    <text evidence="3">The sequence shown here is derived from an EMBL/GenBank/DDBJ whole genome shotgun (WGS) entry which is preliminary data.</text>
</comment>
<dbReference type="OMA" id="RFFNGWR"/>
<organism evidence="3 4">
    <name type="scientific">Coprinopsis cinerea (strain Okayama-7 / 130 / ATCC MYA-4618 / FGSC 9003)</name>
    <name type="common">Inky cap fungus</name>
    <name type="synonym">Hormographiella aspergillata</name>
    <dbReference type="NCBI Taxonomy" id="240176"/>
    <lineage>
        <taxon>Eukaryota</taxon>
        <taxon>Fungi</taxon>
        <taxon>Dikarya</taxon>
        <taxon>Basidiomycota</taxon>
        <taxon>Agaricomycotina</taxon>
        <taxon>Agaricomycetes</taxon>
        <taxon>Agaricomycetidae</taxon>
        <taxon>Agaricales</taxon>
        <taxon>Agaricineae</taxon>
        <taxon>Psathyrellaceae</taxon>
        <taxon>Coprinopsis</taxon>
    </lineage>
</organism>
<feature type="compositionally biased region" description="Polar residues" evidence="1">
    <location>
        <begin position="213"/>
        <end position="233"/>
    </location>
</feature>
<gene>
    <name evidence="3" type="ORF">CC1G_04303</name>
</gene>
<dbReference type="OrthoDB" id="1933281at2759"/>
<reference evidence="3 4" key="1">
    <citation type="journal article" date="2010" name="Proc. Natl. Acad. Sci. U.S.A.">
        <title>Insights into evolution of multicellular fungi from the assembled chromosomes of the mushroom Coprinopsis cinerea (Coprinus cinereus).</title>
        <authorList>
            <person name="Stajich J.E."/>
            <person name="Wilke S.K."/>
            <person name="Ahren D."/>
            <person name="Au C.H."/>
            <person name="Birren B.W."/>
            <person name="Borodovsky M."/>
            <person name="Burns C."/>
            <person name="Canback B."/>
            <person name="Casselton L.A."/>
            <person name="Cheng C.K."/>
            <person name="Deng J."/>
            <person name="Dietrich F.S."/>
            <person name="Fargo D.C."/>
            <person name="Farman M.L."/>
            <person name="Gathman A.C."/>
            <person name="Goldberg J."/>
            <person name="Guigo R."/>
            <person name="Hoegger P.J."/>
            <person name="Hooker J.B."/>
            <person name="Huggins A."/>
            <person name="James T.Y."/>
            <person name="Kamada T."/>
            <person name="Kilaru S."/>
            <person name="Kodira C."/>
            <person name="Kues U."/>
            <person name="Kupfer D."/>
            <person name="Kwan H.S."/>
            <person name="Lomsadze A."/>
            <person name="Li W."/>
            <person name="Lilly W.W."/>
            <person name="Ma L.J."/>
            <person name="Mackey A.J."/>
            <person name="Manning G."/>
            <person name="Martin F."/>
            <person name="Muraguchi H."/>
            <person name="Natvig D.O."/>
            <person name="Palmerini H."/>
            <person name="Ramesh M.A."/>
            <person name="Rehmeyer C.J."/>
            <person name="Roe B.A."/>
            <person name="Shenoy N."/>
            <person name="Stanke M."/>
            <person name="Ter-Hovhannisyan V."/>
            <person name="Tunlid A."/>
            <person name="Velagapudi R."/>
            <person name="Vision T.J."/>
            <person name="Zeng Q."/>
            <person name="Zolan M.E."/>
            <person name="Pukkila P.J."/>
        </authorList>
    </citation>
    <scope>NUCLEOTIDE SEQUENCE [LARGE SCALE GENOMIC DNA]</scope>
    <source>
        <strain evidence="4">Okayama-7 / 130 / ATCC MYA-4618 / FGSC 9003</strain>
    </source>
</reference>
<evidence type="ECO:0000313" key="3">
    <source>
        <dbReference type="EMBL" id="EAU88597.2"/>
    </source>
</evidence>
<dbReference type="RefSeq" id="XP_001833324.2">
    <property type="nucleotide sequence ID" value="XM_001833272.2"/>
</dbReference>
<dbReference type="InParanoid" id="A8NFM6"/>
<evidence type="ECO:0000259" key="2">
    <source>
        <dbReference type="Pfam" id="PF08457"/>
    </source>
</evidence>
<dbReference type="KEGG" id="cci:CC1G_04303"/>
<keyword evidence="4" id="KW-1185">Reference proteome</keyword>
<proteinExistence type="predicted"/>
<dbReference type="eggNOG" id="KOG4775">
    <property type="taxonomic scope" value="Eukaryota"/>
</dbReference>
<dbReference type="AlphaFoldDB" id="A8NFM6"/>
<dbReference type="FunCoup" id="A8NFM6">
    <property type="interactions" value="3"/>
</dbReference>
<dbReference type="VEuPathDB" id="FungiDB:CC1G_04303"/>
<dbReference type="Pfam" id="PF08457">
    <property type="entry name" value="Sfi1"/>
    <property type="match status" value="1"/>
</dbReference>
<dbReference type="GeneID" id="6009820"/>
<feature type="compositionally biased region" description="Low complexity" evidence="1">
    <location>
        <begin position="110"/>
        <end position="119"/>
    </location>
</feature>
<feature type="region of interest" description="Disordered" evidence="1">
    <location>
        <begin position="966"/>
        <end position="1022"/>
    </location>
</feature>
<name>A8NFM6_COPC7</name>
<accession>A8NFM6</accession>
<sequence>MSWEHRRVLVFGLVEAVPPRSSPPASRLNRILQDSADVSSSMESLAAELAELSADEIGLIDAAYSEVLAERGLADANETVCYGKLLKLGTLKGRTWVEKWEKVKPKRIAAPPRTRPAAPSMQQKSSPYGQACSVSDIFNPSDIDSTTDFAESTPRLQTRVSRVTNRPAAPPPERMTRQFGRALPTTRPYSGESSRTHRPSSPTKLNRPISPTKPYQPNIQTKPRTTVHTTSKFHPNPVPAQETPKSRVRTVNEAEAWRRIQMERDEQNADLFYQDKLTERFWTMWRQGHEWITTTSEQVANARERLIVEQSLQRWRDKFTLQRNRVQLADQFAKLLVFKRWYGRLEEVRHRKRRQEIRQEMRLNMKKIRDKWEHRVTLEAWNRWRQAHRLLLLSEKCNELVVQRFYAAWRSKWLRIGDSSARAEEFLYAQETRVVRTAWRQWRKATQFKILEATMRRRVELRIQDNALTRWRQSLRDCNTASDFYEHTLKRLVIAKWRNAVERVDAMERRADRQLAKSDIVFLFALMKIWKDKVNGNVLERRRILRTKHSVLEAWERKLHQRQADYALADRFSQRPGLAIVINCFAQWRHAYHELQSVLRMADTLYNDNTMAKVIMTWRKGLRNKLKMIKMARAAHKYFLTRQMYARWKEKVEERKRERLLQVYLLAIQKRRFQAWLTKTRVRTSREAAVQAFLLHRDKRTLNAALVRWVRRTVEIKEREFQITEQCKMITQISTFNKWKQYYKRRAEQRSLLENYHLVRREELLHRVFSRWMALTRLARSRRQVLHDAEEEVRLRTLEKYWEIWRERRLKDAEDEFLLRWNGNTVRTHFRRWYDKTKTPPAIQFHAVRVKRRYFDLWKEGMSRAVQVKEARNLHRARLLETYFVKWLEACKLKKTKKAIARARTLRLPTAVPRNLPPPVHSRVYPRRDRFLEAPSKGLGTVDSSPTHAPSVISSTYVGVPSASISVKSASPRPSFAPLSRDRSPFRSGEATPLSRTRSEDGIAPALVKKAPSSVTSLDAPMTRRVWPDLSRRPRLHIPK</sequence>